<evidence type="ECO:0000256" key="4">
    <source>
        <dbReference type="ARBA" id="ARBA00023143"/>
    </source>
</evidence>
<keyword evidence="3" id="KW-0175">Coiled coil</keyword>
<keyword evidence="8" id="KW-0969">Cilium</keyword>
<gene>
    <name evidence="8" type="primary">fliD</name>
    <name evidence="8" type="ORF">RQP53_08700</name>
</gene>
<dbReference type="InterPro" id="IPR003481">
    <property type="entry name" value="FliD_N"/>
</dbReference>
<dbReference type="Pfam" id="PF07195">
    <property type="entry name" value="FliD_C"/>
    <property type="match status" value="1"/>
</dbReference>
<keyword evidence="8" id="KW-0282">Flagellum</keyword>
<keyword evidence="8" id="KW-0966">Cell projection</keyword>
<evidence type="ECO:0000313" key="8">
    <source>
        <dbReference type="EMBL" id="MDT8999342.1"/>
    </source>
</evidence>
<evidence type="ECO:0000256" key="1">
    <source>
        <dbReference type="ARBA" id="ARBA00009764"/>
    </source>
</evidence>
<evidence type="ECO:0000256" key="3">
    <source>
        <dbReference type="ARBA" id="ARBA00023054"/>
    </source>
</evidence>
<dbReference type="Proteomes" id="UP001246372">
    <property type="component" value="Unassembled WGS sequence"/>
</dbReference>
<name>A0ABU3P9U1_9BURK</name>
<dbReference type="EMBL" id="JAVXZY010000002">
    <property type="protein sequence ID" value="MDT8999342.1"/>
    <property type="molecule type" value="Genomic_DNA"/>
</dbReference>
<feature type="domain" description="Flagellar hook-associated protein 2 C-terminal" evidence="7">
    <location>
        <begin position="243"/>
        <end position="469"/>
    </location>
</feature>
<evidence type="ECO:0000259" key="6">
    <source>
        <dbReference type="Pfam" id="PF02465"/>
    </source>
</evidence>
<dbReference type="Pfam" id="PF07196">
    <property type="entry name" value="Flagellin_IN"/>
    <property type="match status" value="1"/>
</dbReference>
<dbReference type="RefSeq" id="WP_315649834.1">
    <property type="nucleotide sequence ID" value="NZ_JAVXZY010000002.1"/>
</dbReference>
<dbReference type="InterPro" id="IPR010810">
    <property type="entry name" value="Flagellin_hook_IN_motif"/>
</dbReference>
<sequence length="483" mass="49646">MASITNTGPALNSAGIGSGLDVNSIVTKLMSIEAQPVTDLQQATTKLQTKISSYGQIQSAISAMQDAARKLNTPETWAAATATSSDSSTISVAATSAAPGSYSVSVSQLASAQSLSSASYTNSSTVVGQGSITIEPGTWSSDQSTFTSKSGATPVTINIASGQDSLSAIRDQINAAKAGVTASIVTDSKGARLVLRSQSTGETSGFKVSVSDADGGDGDTAGLSALAYDPTASVASMTLNQSAANAKANINGLDIDSESNTLSTSVDGLSINLLKTSSSPITISVGSDSAGLKKNITDFVTAYNSVAKLFRDQTKYDSANKTAGALQGDSRVVGLQSQLRSLTGSSTSLGGAFSRVADIGLDPAGDGTLTLNSSKLDKALTNLTDLKQFFTGVDSSNATNNGFAQRWNKFASDTLGTDGLITTGQKALQSNVTRNNDRISQLQDHLALVEKRLRAQYTSLDTTMGKMNQLSAYVTQQFSTSSK</sequence>
<dbReference type="InterPro" id="IPR040026">
    <property type="entry name" value="FliD"/>
</dbReference>
<reference evidence="8" key="1">
    <citation type="submission" date="2023-09" db="EMBL/GenBank/DDBJ databases">
        <title>Paucibacter sp. APW11 Genome sequencing and assembly.</title>
        <authorList>
            <person name="Kim I."/>
        </authorList>
    </citation>
    <scope>NUCLEOTIDE SEQUENCE</scope>
    <source>
        <strain evidence="8">APW11</strain>
    </source>
</reference>
<evidence type="ECO:0000259" key="7">
    <source>
        <dbReference type="Pfam" id="PF07195"/>
    </source>
</evidence>
<keyword evidence="9" id="KW-1185">Reference proteome</keyword>
<dbReference type="PANTHER" id="PTHR30288">
    <property type="entry name" value="FLAGELLAR CAP/ASSEMBLY PROTEIN FLID"/>
    <property type="match status" value="1"/>
</dbReference>
<feature type="domain" description="Flagellar hook-associated protein 2 N-terminal" evidence="6">
    <location>
        <begin position="18"/>
        <end position="113"/>
    </location>
</feature>
<comment type="function">
    <text evidence="5">Required for morphogenesis and for the elongation of the flagellar filament by facilitating polymerization of the flagellin monomers at the tip of growing filament. Forms a capping structure, which prevents flagellin subunits (transported through the central channel of the flagellum) from leaking out without polymerization at the distal end.</text>
</comment>
<comment type="similarity">
    <text evidence="1 5">Belongs to the FliD family.</text>
</comment>
<protein>
    <recommendedName>
        <fullName evidence="5">Flagellar hook-associated protein 2</fullName>
        <shortName evidence="5">HAP2</shortName>
    </recommendedName>
    <alternativeName>
        <fullName evidence="5">Flagellar cap protein</fullName>
    </alternativeName>
</protein>
<proteinExistence type="inferred from homology"/>
<dbReference type="PANTHER" id="PTHR30288:SF0">
    <property type="entry name" value="FLAGELLAR HOOK-ASSOCIATED PROTEIN 2"/>
    <property type="match status" value="1"/>
</dbReference>
<keyword evidence="4 5" id="KW-0975">Bacterial flagellum</keyword>
<dbReference type="InterPro" id="IPR010809">
    <property type="entry name" value="FliD_C"/>
</dbReference>
<evidence type="ECO:0000256" key="5">
    <source>
        <dbReference type="RuleBase" id="RU362066"/>
    </source>
</evidence>
<comment type="caution">
    <text evidence="8">The sequence shown here is derived from an EMBL/GenBank/DDBJ whole genome shotgun (WGS) entry which is preliminary data.</text>
</comment>
<keyword evidence="5" id="KW-0964">Secreted</keyword>
<organism evidence="8 9">
    <name type="scientific">Roseateles aquae</name>
    <dbReference type="NCBI Taxonomy" id="3077235"/>
    <lineage>
        <taxon>Bacteria</taxon>
        <taxon>Pseudomonadati</taxon>
        <taxon>Pseudomonadota</taxon>
        <taxon>Betaproteobacteria</taxon>
        <taxon>Burkholderiales</taxon>
        <taxon>Sphaerotilaceae</taxon>
        <taxon>Roseateles</taxon>
    </lineage>
</organism>
<comment type="subunit">
    <text evidence="2 5">Homopentamer.</text>
</comment>
<evidence type="ECO:0000256" key="2">
    <source>
        <dbReference type="ARBA" id="ARBA00011255"/>
    </source>
</evidence>
<dbReference type="Pfam" id="PF02465">
    <property type="entry name" value="FliD_N"/>
    <property type="match status" value="1"/>
</dbReference>
<evidence type="ECO:0000313" key="9">
    <source>
        <dbReference type="Proteomes" id="UP001246372"/>
    </source>
</evidence>
<comment type="subcellular location">
    <subcellularLocation>
        <location evidence="5">Secreted</location>
    </subcellularLocation>
    <subcellularLocation>
        <location evidence="5">Bacterial flagellum</location>
    </subcellularLocation>
</comment>
<accession>A0ABU3P9U1</accession>